<feature type="transmembrane region" description="Helical" evidence="2">
    <location>
        <begin position="71"/>
        <end position="92"/>
    </location>
</feature>
<feature type="region of interest" description="Disordered" evidence="1">
    <location>
        <begin position="2418"/>
        <end position="2454"/>
    </location>
</feature>
<keyword evidence="2" id="KW-0472">Membrane</keyword>
<feature type="region of interest" description="Disordered" evidence="1">
    <location>
        <begin position="1225"/>
        <end position="1359"/>
    </location>
</feature>
<name>A0A150XY45_9BACT</name>
<feature type="region of interest" description="Disordered" evidence="1">
    <location>
        <begin position="488"/>
        <end position="523"/>
    </location>
</feature>
<feature type="region of interest" description="Disordered" evidence="1">
    <location>
        <begin position="1419"/>
        <end position="1444"/>
    </location>
</feature>
<feature type="compositionally biased region" description="Polar residues" evidence="1">
    <location>
        <begin position="2690"/>
        <end position="2707"/>
    </location>
</feature>
<feature type="compositionally biased region" description="Polar residues" evidence="1">
    <location>
        <begin position="2551"/>
        <end position="2565"/>
    </location>
</feature>
<dbReference type="InterPro" id="IPR028974">
    <property type="entry name" value="TSP_type-3_rpt"/>
</dbReference>
<comment type="caution">
    <text evidence="4">The sequence shown here is derived from an EMBL/GenBank/DDBJ whole genome shotgun (WGS) entry which is preliminary data.</text>
</comment>
<feature type="compositionally biased region" description="Acidic residues" evidence="1">
    <location>
        <begin position="1607"/>
        <end position="1630"/>
    </location>
</feature>
<feature type="compositionally biased region" description="Acidic residues" evidence="1">
    <location>
        <begin position="1237"/>
        <end position="1247"/>
    </location>
</feature>
<feature type="region of interest" description="Disordered" evidence="1">
    <location>
        <begin position="2547"/>
        <end position="2570"/>
    </location>
</feature>
<dbReference type="SUPFAM" id="SSF103647">
    <property type="entry name" value="TSP type-3 repeat"/>
    <property type="match status" value="14"/>
</dbReference>
<dbReference type="SUPFAM" id="SSF117074">
    <property type="entry name" value="Hypothetical protein PA1324"/>
    <property type="match status" value="1"/>
</dbReference>
<feature type="compositionally biased region" description="Acidic residues" evidence="1">
    <location>
        <begin position="717"/>
        <end position="727"/>
    </location>
</feature>
<feature type="compositionally biased region" description="Acidic residues" evidence="1">
    <location>
        <begin position="813"/>
        <end position="822"/>
    </location>
</feature>
<feature type="region of interest" description="Disordered" evidence="1">
    <location>
        <begin position="2690"/>
        <end position="2710"/>
    </location>
</feature>
<dbReference type="SUPFAM" id="SSF63825">
    <property type="entry name" value="YWTD domain"/>
    <property type="match status" value="1"/>
</dbReference>
<feature type="compositionally biased region" description="Acidic residues" evidence="1">
    <location>
        <begin position="1285"/>
        <end position="1319"/>
    </location>
</feature>
<feature type="region of interest" description="Disordered" evidence="1">
    <location>
        <begin position="715"/>
        <end position="744"/>
    </location>
</feature>
<dbReference type="GO" id="GO:0005509">
    <property type="term" value="F:calcium ion binding"/>
    <property type="evidence" value="ECO:0007669"/>
    <property type="project" value="InterPro"/>
</dbReference>
<feature type="compositionally biased region" description="Basic and acidic residues" evidence="1">
    <location>
        <begin position="488"/>
        <end position="498"/>
    </location>
</feature>
<feature type="region of interest" description="Disordered" evidence="1">
    <location>
        <begin position="1021"/>
        <end position="1060"/>
    </location>
</feature>
<evidence type="ECO:0000259" key="3">
    <source>
        <dbReference type="Pfam" id="PF26628"/>
    </source>
</evidence>
<feature type="region of interest" description="Disordered" evidence="1">
    <location>
        <begin position="860"/>
        <end position="885"/>
    </location>
</feature>
<dbReference type="Proteomes" id="UP000075615">
    <property type="component" value="Unassembled WGS sequence"/>
</dbReference>
<feature type="compositionally biased region" description="Polar residues" evidence="1">
    <location>
        <begin position="1109"/>
        <end position="1132"/>
    </location>
</feature>
<feature type="compositionally biased region" description="Basic and acidic residues" evidence="1">
    <location>
        <begin position="1275"/>
        <end position="1284"/>
    </location>
</feature>
<feature type="compositionally biased region" description="Polar residues" evidence="1">
    <location>
        <begin position="869"/>
        <end position="883"/>
    </location>
</feature>
<dbReference type="InterPro" id="IPR058515">
    <property type="entry name" value="DUF8202"/>
</dbReference>
<proteinExistence type="predicted"/>
<dbReference type="EMBL" id="LRDB01000001">
    <property type="protein sequence ID" value="KYG83596.1"/>
    <property type="molecule type" value="Genomic_DNA"/>
</dbReference>
<dbReference type="Gene3D" id="4.10.1080.10">
    <property type="entry name" value="TSP type-3 repeat"/>
    <property type="match status" value="8"/>
</dbReference>
<feature type="region of interest" description="Disordered" evidence="1">
    <location>
        <begin position="1607"/>
        <end position="1693"/>
    </location>
</feature>
<feature type="region of interest" description="Disordered" evidence="1">
    <location>
        <begin position="788"/>
        <end position="835"/>
    </location>
</feature>
<feature type="compositionally biased region" description="Polar residues" evidence="1">
    <location>
        <begin position="730"/>
        <end position="744"/>
    </location>
</feature>
<feature type="compositionally biased region" description="Polar residues" evidence="1">
    <location>
        <begin position="1253"/>
        <end position="1274"/>
    </location>
</feature>
<evidence type="ECO:0000256" key="1">
    <source>
        <dbReference type="SAM" id="MobiDB-lite"/>
    </source>
</evidence>
<dbReference type="Pfam" id="PF26628">
    <property type="entry name" value="DUF8202"/>
    <property type="match status" value="1"/>
</dbReference>
<keyword evidence="2" id="KW-1133">Transmembrane helix</keyword>
<feature type="transmembrane region" description="Helical" evidence="2">
    <location>
        <begin position="39"/>
        <end position="59"/>
    </location>
</feature>
<dbReference type="PANTHER" id="PTHR10199">
    <property type="entry name" value="THROMBOSPONDIN"/>
    <property type="match status" value="1"/>
</dbReference>
<evidence type="ECO:0000256" key="2">
    <source>
        <dbReference type="SAM" id="Phobius"/>
    </source>
</evidence>
<feature type="compositionally biased region" description="Basic and acidic residues" evidence="1">
    <location>
        <begin position="1088"/>
        <end position="1106"/>
    </location>
</feature>
<sequence>MPYKYRAKVKNVIHDRKGSGEIVEVSYSYRSGTNPESSINAAFLPLIFKYCFFLLNALIKGLVRLFTSGSLFRISYRLIFFIFVYFGLGATLNAQNSNIFYYVSDDDNKLYTINRNTGAVVEIGSTGVSDIEALAYYPIPGSQTLYAANGGDFGTLNRTTGAFTLIDEIDDGGTADGSAGAQTLNDVDGLMLDGQTLIMWAVERNSGPDLLFQINLTTGHFVPDAFGPGVDYLEITGEGIDVDVDDIAVDPISGEIYGVSNNNGSNDVLFKVNKTTGEFILVATLAEDDIEGLAFNNDGGLYGSEGDSDNRLSLINKSTGAMTNFRDFDGGGDVESLAALVANANEITGTVYEDDDLDGVKDGGETGLANVRVYIYLDQNGDGQVDPEDTRIQSILTDNNGDYTFHYLTTGTLLATTQAASYPSGYSLTTDNIETITFTNGVDFGESDTGNDFGLGTGSDCDGDGLTDFFEGELDSDGDGILDKCDLDSDNDGIRDNIEGSEDYDDDGIPNYRDRDSDDDGIPDAIEANGGIRPAEYVASQGNLSGAVGANGIVDTRETSAESGVMLATNPDSDNDGFRDILDLDSDNDGILDLREAGATVDSDNDGQVDGIVDANNNGYADALESSPLAVTNTDLFYENSNSLTQRPNYIDIDSDADGIDDTREGLSTAGYRFPTLFGDDDEDGVLDFWDISNGKSPITPVDTDTDGNPDYVDTNSDNDPESDFIEGNDANNNGVADETNTGLDANGNGLDDRFDSACSGVVCRSDVSLPDTDADNEYDFRDFEGLALDTDGDGIPNSTDIDDDNDGIKDVDEGEATDTDGDGVPNSLDLDSDNDGILDIIEAGGVDTNDDGEVDVATDTDNDGWANTFDSDNGGTALTNPDSDGDGIKNLLDLDSDNDGVVDLIESQATTGSPIIPTGSDTDGDGIDNAFDDDNGGTPISDLEDIDSDGIPDYLDTDSDNDGFLDVLEAWDTNGDYVANTVPTGIDSDLDGLDNAFDNVFGPNSTTNIYNNEDALDFPNATTSGLTSERDWREDNAVDSDGDGQINSIDIDDDDDGIKDVDEGIEDFDLDGIPNNLDLDSDNDGIPDIKEAGGVDTNNDGRVDDNTDTNNNGWADTFDSVNGGTALTNPDTDSDGKKNFLDIDSDGDGVVDLIESQATTISPKVPSGTDTDLDGLDNTFDTDNAGSPTTPFDKDGDLTPDYLDLNSDNDDFSDLLEAWDTNGDLTANTVPSGSDSDGDGLDDAFDDVIGPNRTTNPTNSQTAFSFPDVTTSGDSERDWRETNADDADFDGIPDNSDIDDDNDGILDSNEIGDTDGDGIDDRLDLDSDNDGIPDIIEAGGVDTNNDGRVDNDTDTDNDGWANTFDNNNGGTALLNPDTDNDGIKNYLDLDSDNDGIPDIREAGGVDTNNDGVVDSATDTDEDGWANTFDSDNGGVALTNPDTDSDGKKNFLDIDSDGDGIVDLIESQATTGTPIIPVGTDTDGDGIDNAFDADNGGTTITPVDTDADTIPDYIDFNSDGDSFSDALEGWDTDNDQVANTVPAGLDSDGDGLDNAYDLITGPNATTNVYNTQDANDFPDVSTAAQTTQRDWREANILDADFDGIADGTDIDDDNDGILDTDETGDTDGDGIDDRLDLDSDNDGIPDIVEAGGVDSNNDGRVDDDTDTDTDGWANTFDSSNGGTALARPDSDNDGVKNYLDLDSDNDGILDVTEANHTDANGNGKIDSFLDTNGNGFHDAIEGSVFVLPNTDFAYENTNGLPLLPNYIDIDSDADGIDDTREGYGTDDYQFPNTFTDTDGDGILNFWDVDAGNSPIDPVDTDAAGLDDYVDRNSDNDSLSDFIEGNDFNKDGVADVANTGLDTNGNGLDDAFDQECYGSSITSVSSSHAEQQGSTVDIVSSDLELVTENSNQIVGVYFPNVAVTQGASINSAYIQFETDEVTTGTVNLTIEGQLAANPVTFTTGSNNVSARSRTTANKTWSPANWNTIGEAGAAQRTVDISSIIQEIVNQGGWSNGNAIVIIITGPPDADTRTAEVNPTLYINYGSGVTSCASDVALQDSDGDSEYDFRDSNGIAAPIDTDADGIDDVDDIDDDNDGILDTDEGCTDVIVTAGNGFSASQKVARVENTSNGIDGVNGSYARFRDDGATMDIVLRTGSGIVPAGNTISIRAQKTDSRAANQMTVSKSSDGVNFDTEIEYSFDDDDIYETKEYELLTDATHIRITYARSRGDLRVDNVSYEGFTIKCTGIDTDSDGIADHLDIDADGDGIVDLIESQATTGTPVVPVGVDTDSDGLDDAFDSDCAPCGAITGVPTTTPVDTDGDLIPDFKDFNSDGDTFSDALEGWDTDGNLVANIIKSGTDTDGDGLDDAYDLVAGKNSTTNVYNNQDAYDFPDVTTGGNIERDWREVNAADTDFDGIIDTNDIDDDNDGILDTDETGDTDGDGINDSLDIDSDNDGIPDIVEAGGVDANNDGRVDNVTDTDNDGWANTFDSDNGGTAHTLLDTDNDGIDNHLDLDSDNDGIPDIIETGGVDTNNDGVVDTATDIDEDGWANTFDSDNGGTALSNPDTDGDGIKNNLDIDSDGDGIVDLIESQATTGSPVVPGGTDTDSDGIDNAFDITGGTPTTPVDTDGDGKPDYIDFNSDGDSFSDALEGWDTDGNLAANTTPSGTDTDGDGLDNAYDDVVGPNATTNVYNNQDANDFPNVTTSGETSERDWREENIIDSDLDGVADEDDIDDDNDGVLDVDENCTDVTVTGTNASSASQTVGSVDDVGDAIDGVNSTYARFNSNGEQIEVELRGGSTVLAGTGITVRARETDDRNDNTMTVSESTDGVNYVNSIEYPFDQGEAYQNKLYLLTTDATHIRITYNRDRGDLRVDNVSYASFTIPCTGTDSDNDGIANHLDLDSDNDGIPDIVEGGGVDSNNDGRVDGSTFGANGWENTYDNIETSGTPLTDPDTDGDELKNRIDIDSDGDGIVDLIESQATTGTPVKPVDSDLDGDGIDDAFDVNCAPCGSVTGVPTTLANTDEMDNPDYIDIDSDNDGLNDVIEAWDTDGDYLPDITPNGDDDDNDGLDDNFDDVTGPNATTNIFNNQTANSFPNITTAGKTTQRDWRESNQESGSPGGVNTNFLLWVKADKGGTSWRDVSNNYVTVTKFGTPNTGTLINFNPSNYFDATDYYNTTLSVNADTYADLAVIVVYQPAANDAGSVWGEDNGSFDRYILDGPGANENEAVSNGTGTEDDITGLYSSMTTTLSSVIFDEDQGNGSGVFINGGREINFTADHGSETSNKFQIGAKGDATRRFNGLISEVIVYNQLLSPIATRQKIESYLAIKYGITLSSDTDGDATAFEAGEGDYLASNGTPFWDASEATSFQNNVAGIARDDASSLNQLQSNSVNSNAIVAMGLDGDTDGLEASNSLNGSSFSNDLSALVWGHDGAALYDRENTEFDALQVKSRLNREWRIQETGTVGTVTVRFKVSGLIGPGDVVGANDESEIVLLVDGDGDFSSGASVVFQSFEVDSDGFVNFQADFTDGAYFTLASAEQYALPITLLSFEAVAEEDQIVLMWTTLSEVENSLFRLEKSANGIDFEALGYLDGSGTTESINDYVLRDNNPINGNNYYRLIDIDQNGIENTSEIIMVSYYKESDIEIKPYPNPIKNGETFYINLEEEAVLSGVKIYQMDGIEVPIKTERTIDRLAIIPGRIGEGVHLLTIMVNGQLHTLKILVKN</sequence>
<dbReference type="PANTHER" id="PTHR10199:SF119">
    <property type="entry name" value="RE20510P"/>
    <property type="match status" value="1"/>
</dbReference>
<feature type="domain" description="DUF8202" evidence="3">
    <location>
        <begin position="3318"/>
        <end position="3529"/>
    </location>
</feature>
<feature type="region of interest" description="Disordered" evidence="1">
    <location>
        <begin position="1158"/>
        <end position="1206"/>
    </location>
</feature>
<evidence type="ECO:0000313" key="4">
    <source>
        <dbReference type="EMBL" id="KYG83596.1"/>
    </source>
</evidence>
<reference evidence="4 5" key="1">
    <citation type="submission" date="2016-01" db="EMBL/GenBank/DDBJ databases">
        <title>Genome sequencing of Roseivirga echinicomitans KMM 6058.</title>
        <authorList>
            <person name="Selvaratnam C."/>
            <person name="Thevarajoo S."/>
            <person name="Goh K.M."/>
            <person name="Ee R."/>
            <person name="Chan K.-G."/>
            <person name="Chong C.S."/>
        </authorList>
    </citation>
    <scope>NUCLEOTIDE SEQUENCE [LARGE SCALE GENOMIC DNA]</scope>
    <source>
        <strain evidence="4 5">KMM 6058</strain>
    </source>
</reference>
<evidence type="ECO:0000313" key="5">
    <source>
        <dbReference type="Proteomes" id="UP000075615"/>
    </source>
</evidence>
<keyword evidence="5" id="KW-1185">Reference proteome</keyword>
<accession>A0A150XY45</accession>
<organism evidence="4 5">
    <name type="scientific">Roseivirga echinicomitans</name>
    <dbReference type="NCBI Taxonomy" id="296218"/>
    <lineage>
        <taxon>Bacteria</taxon>
        <taxon>Pseudomonadati</taxon>
        <taxon>Bacteroidota</taxon>
        <taxon>Cytophagia</taxon>
        <taxon>Cytophagales</taxon>
        <taxon>Roseivirgaceae</taxon>
        <taxon>Roseivirga</taxon>
    </lineage>
</organism>
<feature type="region of interest" description="Disordered" evidence="1">
    <location>
        <begin position="1081"/>
        <end position="1139"/>
    </location>
</feature>
<keyword evidence="2" id="KW-0812">Transmembrane</keyword>
<feature type="compositionally biased region" description="Acidic residues" evidence="1">
    <location>
        <begin position="1051"/>
        <end position="1060"/>
    </location>
</feature>
<protein>
    <recommendedName>
        <fullName evidence="3">DUF8202 domain-containing protein</fullName>
    </recommendedName>
</protein>
<gene>
    <name evidence="4" type="ORF">AWN68_01980</name>
</gene>
<dbReference type="STRING" id="296218.AWN68_01980"/>
<feature type="compositionally biased region" description="Acidic residues" evidence="1">
    <location>
        <begin position="499"/>
        <end position="508"/>
    </location>
</feature>